<name>A0A5B0E7K0_9MICC</name>
<dbReference type="AlphaFoldDB" id="A0A5B0E7K0"/>
<comment type="caution">
    <text evidence="1">The sequence shown here is derived from an EMBL/GenBank/DDBJ whole genome shotgun (WGS) entry which is preliminary data.</text>
</comment>
<evidence type="ECO:0008006" key="3">
    <source>
        <dbReference type="Google" id="ProtNLM"/>
    </source>
</evidence>
<dbReference type="EMBL" id="VOBL01000028">
    <property type="protein sequence ID" value="KAA0973389.1"/>
    <property type="molecule type" value="Genomic_DNA"/>
</dbReference>
<dbReference type="OrthoDB" id="2962349at2"/>
<dbReference type="RefSeq" id="WP_149620875.1">
    <property type="nucleotide sequence ID" value="NZ_VOBL01000028.1"/>
</dbReference>
<reference evidence="1 2" key="1">
    <citation type="submission" date="2019-07" db="EMBL/GenBank/DDBJ databases">
        <title>Analysis of the biochemical properties, biological activity and biotechnological potential of siderophores and biosurfactants produced by Antarctic psychrotolerant bacteria.</title>
        <authorList>
            <person name="Styczynski M."/>
            <person name="Krucon T."/>
            <person name="Decewicz P."/>
            <person name="Dziewit L."/>
        </authorList>
    </citation>
    <scope>NUCLEOTIDE SEQUENCE [LARGE SCALE GENOMIC DNA]</scope>
    <source>
        <strain evidence="1 2">ANT_H27</strain>
    </source>
</reference>
<gene>
    <name evidence="1" type="ORF">FQ154_18620</name>
</gene>
<evidence type="ECO:0000313" key="1">
    <source>
        <dbReference type="EMBL" id="KAA0973389.1"/>
    </source>
</evidence>
<accession>A0A5B0E7K0</accession>
<protein>
    <recommendedName>
        <fullName evidence="3">Heme peroxidase</fullName>
    </recommendedName>
</protein>
<dbReference type="Proteomes" id="UP000323856">
    <property type="component" value="Unassembled WGS sequence"/>
</dbReference>
<evidence type="ECO:0000313" key="2">
    <source>
        <dbReference type="Proteomes" id="UP000323856"/>
    </source>
</evidence>
<proteinExistence type="predicted"/>
<organism evidence="1 2">
    <name type="scientific">Paeniglutamicibacter gangotriensis</name>
    <dbReference type="NCBI Taxonomy" id="254787"/>
    <lineage>
        <taxon>Bacteria</taxon>
        <taxon>Bacillati</taxon>
        <taxon>Actinomycetota</taxon>
        <taxon>Actinomycetes</taxon>
        <taxon>Micrococcales</taxon>
        <taxon>Micrococcaceae</taxon>
        <taxon>Paeniglutamicibacter</taxon>
    </lineage>
</organism>
<sequence length="220" mass="23744">MTELDILVKAIAEDLGDPSGWSAPVEFRDSLALCALNSAYSLRASSAAAMNVLARYRAFRPTADTDSGADLVKAMDSAGGPADFARDILRNESKLPGTNRLRPEGIYEGLSRLAALDTEITSTEHLRTAATNGSTAAKTAWISVKGFGPLAWSYLIMNAGVSTETKPDVMVQRYLARALGDDHGLTPARTRQLLQLAATKLTVEPRDLDRAIWRHESPSK</sequence>